<dbReference type="SUPFAM" id="SSF103473">
    <property type="entry name" value="MFS general substrate transporter"/>
    <property type="match status" value="1"/>
</dbReference>
<comment type="subcellular location">
    <subcellularLocation>
        <location evidence="1">Membrane</location>
        <topology evidence="1">Multi-pass membrane protein</topology>
    </subcellularLocation>
</comment>
<feature type="transmembrane region" description="Helical" evidence="5">
    <location>
        <begin position="159"/>
        <end position="180"/>
    </location>
</feature>
<dbReference type="PANTHER" id="PTHR23502">
    <property type="entry name" value="MAJOR FACILITATOR SUPERFAMILY"/>
    <property type="match status" value="1"/>
</dbReference>
<dbReference type="PANTHER" id="PTHR23502:SF47">
    <property type="entry name" value="MAJOR FACILITATOR SUPERFAMILY (MFS) PROFILE DOMAIN-CONTAINING PROTEIN-RELATED"/>
    <property type="match status" value="1"/>
</dbReference>
<dbReference type="InterPro" id="IPR036259">
    <property type="entry name" value="MFS_trans_sf"/>
</dbReference>
<dbReference type="OrthoDB" id="446368at2759"/>
<gene>
    <name evidence="7" type="ORF">EV356DRAFT_461766</name>
</gene>
<feature type="transmembrane region" description="Helical" evidence="5">
    <location>
        <begin position="62"/>
        <end position="85"/>
    </location>
</feature>
<feature type="transmembrane region" description="Helical" evidence="5">
    <location>
        <begin position="436"/>
        <end position="459"/>
    </location>
</feature>
<dbReference type="Pfam" id="PF07690">
    <property type="entry name" value="MFS_1"/>
    <property type="match status" value="1"/>
</dbReference>
<dbReference type="PROSITE" id="PS50850">
    <property type="entry name" value="MFS"/>
    <property type="match status" value="1"/>
</dbReference>
<feature type="transmembrane region" description="Helical" evidence="5">
    <location>
        <begin position="97"/>
        <end position="118"/>
    </location>
</feature>
<feature type="transmembrane region" description="Helical" evidence="5">
    <location>
        <begin position="403"/>
        <end position="424"/>
    </location>
</feature>
<feature type="domain" description="Major facilitator superfamily (MFS) profile" evidence="6">
    <location>
        <begin position="64"/>
        <end position="500"/>
    </location>
</feature>
<feature type="transmembrane region" description="Helical" evidence="5">
    <location>
        <begin position="130"/>
        <end position="147"/>
    </location>
</feature>
<evidence type="ECO:0000256" key="3">
    <source>
        <dbReference type="ARBA" id="ARBA00022989"/>
    </source>
</evidence>
<protein>
    <submittedName>
        <fullName evidence="7">MFS transporter</fullName>
    </submittedName>
</protein>
<dbReference type="Gene3D" id="1.20.1250.20">
    <property type="entry name" value="MFS general substrate transporter like domains"/>
    <property type="match status" value="1"/>
</dbReference>
<dbReference type="GO" id="GO:0022857">
    <property type="term" value="F:transmembrane transporter activity"/>
    <property type="evidence" value="ECO:0007669"/>
    <property type="project" value="InterPro"/>
</dbReference>
<feature type="transmembrane region" description="Helical" evidence="5">
    <location>
        <begin position="187"/>
        <end position="210"/>
    </location>
</feature>
<dbReference type="FunFam" id="1.20.1250.20:FF:000011">
    <property type="entry name" value="MFS multidrug transporter, putative"/>
    <property type="match status" value="1"/>
</dbReference>
<feature type="transmembrane region" description="Helical" evidence="5">
    <location>
        <begin position="222"/>
        <end position="248"/>
    </location>
</feature>
<feature type="transmembrane region" description="Helical" evidence="5">
    <location>
        <begin position="372"/>
        <end position="391"/>
    </location>
</feature>
<keyword evidence="2 5" id="KW-0812">Transmembrane</keyword>
<evidence type="ECO:0000256" key="4">
    <source>
        <dbReference type="ARBA" id="ARBA00023136"/>
    </source>
</evidence>
<dbReference type="InterPro" id="IPR011701">
    <property type="entry name" value="MFS"/>
</dbReference>
<dbReference type="GO" id="GO:0005886">
    <property type="term" value="C:plasma membrane"/>
    <property type="evidence" value="ECO:0007669"/>
    <property type="project" value="TreeGrafter"/>
</dbReference>
<evidence type="ECO:0000313" key="8">
    <source>
        <dbReference type="Proteomes" id="UP000800092"/>
    </source>
</evidence>
<feature type="transmembrane region" description="Helical" evidence="5">
    <location>
        <begin position="290"/>
        <end position="314"/>
    </location>
</feature>
<keyword evidence="4 5" id="KW-0472">Membrane</keyword>
<feature type="transmembrane region" description="Helical" evidence="5">
    <location>
        <begin position="465"/>
        <end position="485"/>
    </location>
</feature>
<dbReference type="CDD" id="cd17323">
    <property type="entry name" value="MFS_Tpo1_MDR_like"/>
    <property type="match status" value="1"/>
</dbReference>
<evidence type="ECO:0000256" key="5">
    <source>
        <dbReference type="SAM" id="Phobius"/>
    </source>
</evidence>
<accession>A0A6A6HIG9</accession>
<dbReference type="Proteomes" id="UP000800092">
    <property type="component" value="Unassembled WGS sequence"/>
</dbReference>
<evidence type="ECO:0000313" key="7">
    <source>
        <dbReference type="EMBL" id="KAF2237934.1"/>
    </source>
</evidence>
<dbReference type="InterPro" id="IPR020846">
    <property type="entry name" value="MFS_dom"/>
</dbReference>
<name>A0A6A6HIG9_VIRVR</name>
<evidence type="ECO:0000256" key="1">
    <source>
        <dbReference type="ARBA" id="ARBA00004141"/>
    </source>
</evidence>
<dbReference type="AlphaFoldDB" id="A0A6A6HIG9"/>
<sequence length="500" mass="54828">MNSVTANGKGHGVPPIVDIDSQDENAFEEKVIEKIKSDAFVVDWYGLDDPGHPQNLPRWRKWAITMSMALHVLSTTFASSVFSAATRATAAEFSVSVEVTVLATSLFMVGFAVGPTMFGPLSERFGRKRPLFVGYVIFIILQIPVAIATNLPTILVFRFLQGVAGSAPSSIIGGALADIWNPRERGFAVPCVAAFLMIGPVLGPIVGSMIVQSPLGWRWIEYVTAIMSLAIAAITFPAMTEGYTPILLSRRAKRLRHMTRNWALRAKFEETETNLEDLTDRYLQRPAKMLILEPILLLISIYMSFVFGLTYLFFLAYPMSFALERGWQPTQAGLPLFSILIGVVGGGALIAFTTRTRLAPNPQEGRPQETRLLLMMFGAVLLPVGMFWFAWTSSPALNPWPQIVAGIPMGFGIILINMQGLNYIIDCYGINANSAIAANTCLRSLFAAGFPLFASAMYRALGVKWATSLLGLIGVVLAPVPLVFYKFGARIRKLSKYVPT</sequence>
<proteinExistence type="predicted"/>
<evidence type="ECO:0000259" key="6">
    <source>
        <dbReference type="PROSITE" id="PS50850"/>
    </source>
</evidence>
<keyword evidence="8" id="KW-1185">Reference proteome</keyword>
<organism evidence="7 8">
    <name type="scientific">Viridothelium virens</name>
    <name type="common">Speckled blister lichen</name>
    <name type="synonym">Trypethelium virens</name>
    <dbReference type="NCBI Taxonomy" id="1048519"/>
    <lineage>
        <taxon>Eukaryota</taxon>
        <taxon>Fungi</taxon>
        <taxon>Dikarya</taxon>
        <taxon>Ascomycota</taxon>
        <taxon>Pezizomycotina</taxon>
        <taxon>Dothideomycetes</taxon>
        <taxon>Dothideomycetes incertae sedis</taxon>
        <taxon>Trypetheliales</taxon>
        <taxon>Trypetheliaceae</taxon>
        <taxon>Viridothelium</taxon>
    </lineage>
</organism>
<feature type="transmembrane region" description="Helical" evidence="5">
    <location>
        <begin position="334"/>
        <end position="352"/>
    </location>
</feature>
<reference evidence="7" key="1">
    <citation type="journal article" date="2020" name="Stud. Mycol.">
        <title>101 Dothideomycetes genomes: a test case for predicting lifestyles and emergence of pathogens.</title>
        <authorList>
            <person name="Haridas S."/>
            <person name="Albert R."/>
            <person name="Binder M."/>
            <person name="Bloem J."/>
            <person name="Labutti K."/>
            <person name="Salamov A."/>
            <person name="Andreopoulos B."/>
            <person name="Baker S."/>
            <person name="Barry K."/>
            <person name="Bills G."/>
            <person name="Bluhm B."/>
            <person name="Cannon C."/>
            <person name="Castanera R."/>
            <person name="Culley D."/>
            <person name="Daum C."/>
            <person name="Ezra D."/>
            <person name="Gonzalez J."/>
            <person name="Henrissat B."/>
            <person name="Kuo A."/>
            <person name="Liang C."/>
            <person name="Lipzen A."/>
            <person name="Lutzoni F."/>
            <person name="Magnuson J."/>
            <person name="Mondo S."/>
            <person name="Nolan M."/>
            <person name="Ohm R."/>
            <person name="Pangilinan J."/>
            <person name="Park H.-J."/>
            <person name="Ramirez L."/>
            <person name="Alfaro M."/>
            <person name="Sun H."/>
            <person name="Tritt A."/>
            <person name="Yoshinaga Y."/>
            <person name="Zwiers L.-H."/>
            <person name="Turgeon B."/>
            <person name="Goodwin S."/>
            <person name="Spatafora J."/>
            <person name="Crous P."/>
            <person name="Grigoriev I."/>
        </authorList>
    </citation>
    <scope>NUCLEOTIDE SEQUENCE</scope>
    <source>
        <strain evidence="7">Tuck. ex Michener</strain>
    </source>
</reference>
<dbReference type="EMBL" id="ML991778">
    <property type="protein sequence ID" value="KAF2237934.1"/>
    <property type="molecule type" value="Genomic_DNA"/>
</dbReference>
<evidence type="ECO:0000256" key="2">
    <source>
        <dbReference type="ARBA" id="ARBA00022692"/>
    </source>
</evidence>
<keyword evidence="3 5" id="KW-1133">Transmembrane helix</keyword>